<evidence type="ECO:0000313" key="2">
    <source>
        <dbReference type="Proteomes" id="UP000268908"/>
    </source>
</evidence>
<accession>A0A497XI60</accession>
<name>A0A497XI60_9PROT</name>
<proteinExistence type="predicted"/>
<keyword evidence="2" id="KW-1185">Reference proteome</keyword>
<protein>
    <submittedName>
        <fullName evidence="1">Uncharacterized protein</fullName>
    </submittedName>
</protein>
<dbReference type="OrthoDB" id="9773007at2"/>
<dbReference type="RefSeq" id="WP_121239501.1">
    <property type="nucleotide sequence ID" value="NZ_BHVV01000001.1"/>
</dbReference>
<dbReference type="EMBL" id="RCCI01000004">
    <property type="protein sequence ID" value="RLJ67514.1"/>
    <property type="molecule type" value="Genomic_DNA"/>
</dbReference>
<reference evidence="1 2" key="1">
    <citation type="submission" date="2018-10" db="EMBL/GenBank/DDBJ databases">
        <title>Genomic Encyclopedia of Type Strains, Phase IV (KMG-IV): sequencing the most valuable type-strain genomes for metagenomic binning, comparative biology and taxonomic classification.</title>
        <authorList>
            <person name="Goeker M."/>
        </authorList>
    </citation>
    <scope>NUCLEOTIDE SEQUENCE [LARGE SCALE GENOMIC DNA]</scope>
    <source>
        <strain evidence="1 2">DSM 26916</strain>
    </source>
</reference>
<sequence>MAKPINTDKSGDSVELQALFDAIAAGAPPAGEPVAAADASGDSAELQALFDSVAAQVAASSPVPGSDGAVFERVGRVLRQLHNETRDLGDGSGCDANDLLRRFETRLLRALAESMSAERQAAVAPALLDALRRDDPAMPRQMADELLRNMGF</sequence>
<dbReference type="Proteomes" id="UP000268908">
    <property type="component" value="Unassembled WGS sequence"/>
</dbReference>
<comment type="caution">
    <text evidence="1">The sequence shown here is derived from an EMBL/GenBank/DDBJ whole genome shotgun (WGS) entry which is preliminary data.</text>
</comment>
<evidence type="ECO:0000313" key="1">
    <source>
        <dbReference type="EMBL" id="RLJ67514.1"/>
    </source>
</evidence>
<organism evidence="1 2">
    <name type="scientific">Sulfurisoma sediminicola</name>
    <dbReference type="NCBI Taxonomy" id="1381557"/>
    <lineage>
        <taxon>Bacteria</taxon>
        <taxon>Pseudomonadati</taxon>
        <taxon>Pseudomonadota</taxon>
        <taxon>Betaproteobacteria</taxon>
        <taxon>Nitrosomonadales</taxon>
        <taxon>Sterolibacteriaceae</taxon>
        <taxon>Sulfurisoma</taxon>
    </lineage>
</organism>
<gene>
    <name evidence="1" type="ORF">DFR35_0060</name>
</gene>
<dbReference type="AlphaFoldDB" id="A0A497XI60"/>